<dbReference type="InterPro" id="IPR051212">
    <property type="entry name" value="Type-I_RE_S_subunit"/>
</dbReference>
<protein>
    <submittedName>
        <fullName evidence="1">Restriction endonuclease subunit S</fullName>
    </submittedName>
</protein>
<sequence length="110" mass="12422">TQSQDAAEFNESWQRIAANFDTLFSTETSIDALKQTVLQLAVMGKLVPQDVNDEPASEFLKRIQAEKAKLITEGKIKKSKPLEAIEDDKKPFELPSSWVWVKMADVCRPI</sequence>
<gene>
    <name evidence="1" type="ORF">RJJ65_40740</name>
</gene>
<dbReference type="PANTHER" id="PTHR43140:SF1">
    <property type="entry name" value="TYPE I RESTRICTION ENZYME ECOKI SPECIFICITY SUBUNIT"/>
    <property type="match status" value="1"/>
</dbReference>
<proteinExistence type="predicted"/>
<accession>A0AAJ2LPJ6</accession>
<dbReference type="PANTHER" id="PTHR43140">
    <property type="entry name" value="TYPE-1 RESTRICTION ENZYME ECOKI SPECIFICITY PROTEIN"/>
    <property type="match status" value="1"/>
</dbReference>
<feature type="non-terminal residue" evidence="1">
    <location>
        <position position="110"/>
    </location>
</feature>
<organism evidence="1 2">
    <name type="scientific">Rhizobium hidalgonense</name>
    <dbReference type="NCBI Taxonomy" id="1538159"/>
    <lineage>
        <taxon>Bacteria</taxon>
        <taxon>Pseudomonadati</taxon>
        <taxon>Pseudomonadota</taxon>
        <taxon>Alphaproteobacteria</taxon>
        <taxon>Hyphomicrobiales</taxon>
        <taxon>Rhizobiaceae</taxon>
        <taxon>Rhizobium/Agrobacterium group</taxon>
        <taxon>Rhizobium</taxon>
    </lineage>
</organism>
<dbReference type="Proteomes" id="UP001268610">
    <property type="component" value="Unassembled WGS sequence"/>
</dbReference>
<dbReference type="EMBL" id="JAVLSF010001320">
    <property type="protein sequence ID" value="MDR9778877.1"/>
    <property type="molecule type" value="Genomic_DNA"/>
</dbReference>
<keyword evidence="1" id="KW-0378">Hydrolase</keyword>
<keyword evidence="1" id="KW-0540">Nuclease</keyword>
<dbReference type="GO" id="GO:0004519">
    <property type="term" value="F:endonuclease activity"/>
    <property type="evidence" value="ECO:0007669"/>
    <property type="project" value="UniProtKB-KW"/>
</dbReference>
<feature type="non-terminal residue" evidence="1">
    <location>
        <position position="1"/>
    </location>
</feature>
<keyword evidence="1" id="KW-0255">Endonuclease</keyword>
<name>A0AAJ2LPJ6_9HYPH</name>
<evidence type="ECO:0000313" key="2">
    <source>
        <dbReference type="Proteomes" id="UP001268610"/>
    </source>
</evidence>
<reference evidence="1" key="1">
    <citation type="submission" date="2023-04" db="EMBL/GenBank/DDBJ databases">
        <title>Genomic characterization of faba bean (Vicia faba) microsymbionts in Mexican soils.</title>
        <authorList>
            <person name="Rivera Orduna F.N."/>
            <person name="Guevara-Luna J."/>
            <person name="Yan J."/>
            <person name="Arroyo-Herrera I."/>
            <person name="Li Y."/>
            <person name="Vasquez-Murrieta M.S."/>
            <person name="Wang E.T."/>
        </authorList>
    </citation>
    <scope>NUCLEOTIDE SEQUENCE</scope>
    <source>
        <strain evidence="1">CH26</strain>
    </source>
</reference>
<dbReference type="AlphaFoldDB" id="A0AAJ2LPJ6"/>
<evidence type="ECO:0000313" key="1">
    <source>
        <dbReference type="EMBL" id="MDR9778877.1"/>
    </source>
</evidence>
<comment type="caution">
    <text evidence="1">The sequence shown here is derived from an EMBL/GenBank/DDBJ whole genome shotgun (WGS) entry which is preliminary data.</text>
</comment>